<dbReference type="PANTHER" id="PTHR24172:SF4">
    <property type="entry name" value="ANK_REP_REGION DOMAIN-CONTAINING PROTEIN"/>
    <property type="match status" value="1"/>
</dbReference>
<comment type="subcellular location">
    <subcellularLocation>
        <location evidence="1">Target cell membrane</location>
    </subcellularLocation>
</comment>
<feature type="compositionally biased region" description="Polar residues" evidence="7">
    <location>
        <begin position="270"/>
        <end position="285"/>
    </location>
</feature>
<dbReference type="GO" id="GO:0044231">
    <property type="term" value="C:host cell presynaptic membrane"/>
    <property type="evidence" value="ECO:0007669"/>
    <property type="project" value="UniProtKB-KW"/>
</dbReference>
<evidence type="ECO:0000256" key="5">
    <source>
        <dbReference type="ARBA" id="ARBA00023298"/>
    </source>
</evidence>
<dbReference type="InterPro" id="IPR036770">
    <property type="entry name" value="Ankyrin_rpt-contain_sf"/>
</dbReference>
<feature type="compositionally biased region" description="Basic and acidic residues" evidence="7">
    <location>
        <begin position="506"/>
        <end position="515"/>
    </location>
</feature>
<feature type="compositionally biased region" description="Polar residues" evidence="7">
    <location>
        <begin position="550"/>
        <end position="559"/>
    </location>
</feature>
<feature type="compositionally biased region" description="Polar residues" evidence="7">
    <location>
        <begin position="653"/>
        <end position="679"/>
    </location>
</feature>
<feature type="compositionally biased region" description="Basic and acidic residues" evidence="7">
    <location>
        <begin position="767"/>
        <end position="779"/>
    </location>
</feature>
<keyword evidence="6" id="KW-0040">ANK repeat</keyword>
<protein>
    <submittedName>
        <fullName evidence="8">Uncharacterized protein</fullName>
    </submittedName>
</protein>
<evidence type="ECO:0000256" key="4">
    <source>
        <dbReference type="ARBA" id="ARBA00023028"/>
    </source>
</evidence>
<feature type="region of interest" description="Disordered" evidence="7">
    <location>
        <begin position="1196"/>
        <end position="1218"/>
    </location>
</feature>
<keyword evidence="4" id="KW-0800">Toxin</keyword>
<feature type="repeat" description="ANK" evidence="6">
    <location>
        <begin position="154"/>
        <end position="186"/>
    </location>
</feature>
<feature type="compositionally biased region" description="Low complexity" evidence="7">
    <location>
        <begin position="639"/>
        <end position="650"/>
    </location>
</feature>
<keyword evidence="4" id="KW-0528">Neurotoxin</keyword>
<organism evidence="8">
    <name type="scientific">Medioppia subpectinata</name>
    <dbReference type="NCBI Taxonomy" id="1979941"/>
    <lineage>
        <taxon>Eukaryota</taxon>
        <taxon>Metazoa</taxon>
        <taxon>Ecdysozoa</taxon>
        <taxon>Arthropoda</taxon>
        <taxon>Chelicerata</taxon>
        <taxon>Arachnida</taxon>
        <taxon>Acari</taxon>
        <taxon>Acariformes</taxon>
        <taxon>Sarcoptiformes</taxon>
        <taxon>Oribatida</taxon>
        <taxon>Brachypylina</taxon>
        <taxon>Oppioidea</taxon>
        <taxon>Oppiidae</taxon>
        <taxon>Medioppia</taxon>
    </lineage>
</organism>
<feature type="region of interest" description="Disordered" evidence="7">
    <location>
        <begin position="250"/>
        <end position="348"/>
    </location>
</feature>
<feature type="compositionally biased region" description="Polar residues" evidence="7">
    <location>
        <begin position="827"/>
        <end position="836"/>
    </location>
</feature>
<feature type="repeat" description="ANK" evidence="6">
    <location>
        <begin position="1087"/>
        <end position="1120"/>
    </location>
</feature>
<dbReference type="OrthoDB" id="432281at2759"/>
<feature type="compositionally biased region" description="Polar residues" evidence="7">
    <location>
        <begin position="975"/>
        <end position="988"/>
    </location>
</feature>
<evidence type="ECO:0000256" key="6">
    <source>
        <dbReference type="PROSITE-ProRule" id="PRU00023"/>
    </source>
</evidence>
<dbReference type="EMBL" id="CAJPIZ010000058">
    <property type="protein sequence ID" value="CAG2100231.1"/>
    <property type="molecule type" value="Genomic_DNA"/>
</dbReference>
<keyword evidence="4" id="KW-0638">Presynaptic neurotoxin</keyword>
<proteinExistence type="predicted"/>
<accession>A0A7R9PTA5</accession>
<feature type="compositionally biased region" description="Polar residues" evidence="7">
    <location>
        <begin position="612"/>
        <end position="621"/>
    </location>
</feature>
<feature type="compositionally biased region" description="Basic and acidic residues" evidence="7">
    <location>
        <begin position="905"/>
        <end position="919"/>
    </location>
</feature>
<feature type="compositionally biased region" description="Low complexity" evidence="7">
    <location>
        <begin position="320"/>
        <end position="347"/>
    </location>
</feature>
<dbReference type="PROSITE" id="PS50088">
    <property type="entry name" value="ANK_REPEAT"/>
    <property type="match status" value="4"/>
</dbReference>
<feature type="compositionally biased region" description="Polar residues" evidence="7">
    <location>
        <begin position="848"/>
        <end position="861"/>
    </location>
</feature>
<dbReference type="SUPFAM" id="SSF48403">
    <property type="entry name" value="Ankyrin repeat"/>
    <property type="match status" value="2"/>
</dbReference>
<dbReference type="Proteomes" id="UP000759131">
    <property type="component" value="Unassembled WGS sequence"/>
</dbReference>
<gene>
    <name evidence="8" type="ORF">OSB1V03_LOCUS299</name>
</gene>
<dbReference type="SMART" id="SM00248">
    <property type="entry name" value="ANK"/>
    <property type="match status" value="6"/>
</dbReference>
<feature type="compositionally biased region" description="Low complexity" evidence="7">
    <location>
        <begin position="708"/>
        <end position="726"/>
    </location>
</feature>
<reference evidence="8" key="1">
    <citation type="submission" date="2020-11" db="EMBL/GenBank/DDBJ databases">
        <authorList>
            <person name="Tran Van P."/>
        </authorList>
    </citation>
    <scope>NUCLEOTIDE SEQUENCE</scope>
</reference>
<sequence>MTSGKTAEYYRVHLLSLPNELSRINNRKKLNPISYTTDNSVAKKRPILLANTQERICQALHDGDAKHLQELVLEGYGDSLYGRTSWGEEARKFLKGLPHLMDQIKTLHASVIKGDIPTIERILSDDSSLIRARDENGLLPIHMATAHNQPEVVSGRTALHISAQNKTIDIYRKVVELGGDPKIMDKNGKTADSYLRQQTIQNYDLVSPLNGKQLTDNIANTNGVGNGFAEHQNEWNRSNNKTQIKPVLNNREMGGKAPKPAVRTTRREQTNGNNLVVDTSNGKSTKISHKSRKPLPSVAGNRLPAINMDESIVGSDSKSDITSQTTSDQTSGSNTNTTISTASSTMSERTFGTEQDFIEAQVVVGDSDVQQVIDSRDESDANITDNEVYVNSEPSAALQMDESIVTDSDVVYDGDDGQQEGNTESPEVSAGQAMDDSSLTTGDESEVMLLNNEKKGDVMNGNEVSPEVNEDSRGLLLSALVEEEKSTSDTNGEQMNAQEMNSETIITDKDERDGESSDTNAIPEPQESDAQLNAADGNEADIKSNENIDDSTPMQTIAETNDENNSDGRNEESMAEEGKGTEPTLPEETVVSDDSQQQIGNEELVISDGAIVNTNETNDANNAIDDTVVTKRGSESRKSSLSSTGSAAKGFSRSLSQQSVTENKGSNSRRVSRTQSQESNDGKQSDSKPGSRPGTQSRRRQSQAEATPSSRRSSKSSAKSLPRQSSIPEVTADGPQELAEQMTENVINNSLDEMKKNESIDDSNEVIDDRRGSEPRLEEEISDTSVLAEDNEPNAEELAQKTTEQTNDENMTDNNEVVDGVVDGTDSTADFVSTAPQEKADSDDIIPDNNNETINQTVEQNDSQEKGEEDVVANEPVVTQTSDELEVKDNNNNNNEGNEEQTNEITDKSDEKNDSKEEEEKVEEEVAANEVIDNSDETINGENGSQVVNDHNNNPNNESNSEASTKLSAADDRPPQQSANSSIFDRSFSRQSAVSSINPQSDGLNDLIEKWLKDADLLRLEHVVIAGQGERLIGKKSANSQVQDFLDLVPTYMTKIRAVHDTVIRGNLNEVKHVLTRKRFALSRDHLGASPLHLAVLHGHWDVMVYIITQFPETINGPDNEGRTPLHYSAVLNDNQNMFYKRLCESKADPNIKDKSGYSAEYYLDNPGVLTIRQLLENYMPPDDQRRYNNSAEVWRRPPTADIESRLTPTPDDSDSSIISNVNYKHEVDAEVHVDGDSRLGRSGGSRLARITAYSRSLSHSSMSNRTAADEPYDEDDDDFETLSNDYKKSLKEEKERLQKHFDRQMSTSEAISMSTRVVDNIQDAQPPIGSNTMITNGSNSSGYDLTEIKDENGQTVLHQLAAKPHQRSVFYKMLSQAEYLIPERDAKYRTIRDITVENGIKDNLLVVDQYILDTFVKQDKDLVKAFALEGYNNLLTVVDAEGHDVIATLKRYGRTSMEEFVRDLAQFQKNRDELHTFIRHGYAEGVDNLVQIDSDLVIAKSERGRHALHLSILFANLDIINTLIATNPNAVNTPDNMGRTPLHYAMASSFVEEIGRILIRAGANRALRDVRMRTPSYYYVYKQEIRDIKEEEKNLTI</sequence>
<keyword evidence="3" id="KW-1052">Target cell membrane</keyword>
<feature type="repeat" description="ANK" evidence="6">
    <location>
        <begin position="1121"/>
        <end position="1155"/>
    </location>
</feature>
<feature type="compositionally biased region" description="Low complexity" evidence="7">
    <location>
        <begin position="812"/>
        <end position="826"/>
    </location>
</feature>
<keyword evidence="5" id="KW-1053">Target membrane</keyword>
<evidence type="ECO:0000313" key="8">
    <source>
        <dbReference type="EMBL" id="CAD7619801.1"/>
    </source>
</evidence>
<name>A0A7R9PTA5_9ACAR</name>
<evidence type="ECO:0000256" key="2">
    <source>
        <dbReference type="ARBA" id="ARBA00022483"/>
    </source>
</evidence>
<evidence type="ECO:0000313" key="9">
    <source>
        <dbReference type="Proteomes" id="UP000759131"/>
    </source>
</evidence>
<keyword evidence="5" id="KW-0472">Membrane</keyword>
<feature type="compositionally biased region" description="Polar residues" evidence="7">
    <location>
        <begin position="742"/>
        <end position="751"/>
    </location>
</feature>
<dbReference type="Gene3D" id="1.25.40.20">
    <property type="entry name" value="Ankyrin repeat-containing domain"/>
    <property type="match status" value="3"/>
</dbReference>
<feature type="compositionally biased region" description="Polar residues" evidence="7">
    <location>
        <begin position="937"/>
        <end position="951"/>
    </location>
</feature>
<evidence type="ECO:0000256" key="7">
    <source>
        <dbReference type="SAM" id="MobiDB-lite"/>
    </source>
</evidence>
<evidence type="ECO:0000256" key="1">
    <source>
        <dbReference type="ARBA" id="ARBA00004175"/>
    </source>
</evidence>
<evidence type="ECO:0000256" key="3">
    <source>
        <dbReference type="ARBA" id="ARBA00022537"/>
    </source>
</evidence>
<dbReference type="EMBL" id="OC854633">
    <property type="protein sequence ID" value="CAD7619801.1"/>
    <property type="molecule type" value="Genomic_DNA"/>
</dbReference>
<feature type="repeat" description="ANK" evidence="6">
    <location>
        <begin position="1538"/>
        <end position="1571"/>
    </location>
</feature>
<dbReference type="PANTHER" id="PTHR24172">
    <property type="entry name" value="ANK_REP_REGION DOMAIN-CONTAINING PROTEIN"/>
    <property type="match status" value="1"/>
</dbReference>
<dbReference type="Pfam" id="PF12796">
    <property type="entry name" value="Ank_2"/>
    <property type="match status" value="2"/>
</dbReference>
<feature type="region of interest" description="Disordered" evidence="7">
    <location>
        <begin position="409"/>
        <end position="988"/>
    </location>
</feature>
<feature type="region of interest" description="Disordered" evidence="7">
    <location>
        <begin position="1256"/>
        <end position="1282"/>
    </location>
</feature>
<feature type="compositionally biased region" description="Acidic residues" evidence="7">
    <location>
        <begin position="1271"/>
        <end position="1281"/>
    </location>
</feature>
<feature type="compositionally biased region" description="Low complexity" evidence="7">
    <location>
        <begin position="952"/>
        <end position="962"/>
    </location>
</feature>
<feature type="compositionally biased region" description="Basic and acidic residues" evidence="7">
    <location>
        <begin position="566"/>
        <end position="580"/>
    </location>
</feature>
<keyword evidence="9" id="KW-1185">Reference proteome</keyword>
<dbReference type="InterPro" id="IPR002110">
    <property type="entry name" value="Ankyrin_rpt"/>
</dbReference>
<feature type="compositionally biased region" description="Basic and acidic residues" evidence="7">
    <location>
        <begin position="628"/>
        <end position="638"/>
    </location>
</feature>
<keyword evidence="2" id="KW-0268">Exocytosis</keyword>
<dbReference type="GO" id="GO:0044218">
    <property type="term" value="C:other organism cell membrane"/>
    <property type="evidence" value="ECO:0007669"/>
    <property type="project" value="UniProtKB-KW"/>
</dbReference>
<feature type="compositionally biased region" description="Polar residues" evidence="7">
    <location>
        <begin position="488"/>
        <end position="505"/>
    </location>
</feature>
<dbReference type="GO" id="GO:0006887">
    <property type="term" value="P:exocytosis"/>
    <property type="evidence" value="ECO:0007669"/>
    <property type="project" value="UniProtKB-KW"/>
</dbReference>
<dbReference type="PROSITE" id="PS50297">
    <property type="entry name" value="ANK_REP_REGION"/>
    <property type="match status" value="3"/>
</dbReference>